<evidence type="ECO:0000256" key="3">
    <source>
        <dbReference type="ARBA" id="ARBA00023004"/>
    </source>
</evidence>
<dbReference type="GO" id="GO:0003824">
    <property type="term" value="F:catalytic activity"/>
    <property type="evidence" value="ECO:0007669"/>
    <property type="project" value="InterPro"/>
</dbReference>
<dbReference type="eggNOG" id="COG0535">
    <property type="taxonomic scope" value="Bacteria"/>
</dbReference>
<dbReference type="InterPro" id="IPR058240">
    <property type="entry name" value="rSAM_sf"/>
</dbReference>
<dbReference type="CDD" id="cd01335">
    <property type="entry name" value="Radical_SAM"/>
    <property type="match status" value="1"/>
</dbReference>
<dbReference type="STRING" id="1499967.U27_05889"/>
<keyword evidence="1" id="KW-0949">S-adenosyl-L-methionine</keyword>
<dbReference type="EMBL" id="DF820468">
    <property type="protein sequence ID" value="GAK58914.1"/>
    <property type="molecule type" value="Genomic_DNA"/>
</dbReference>
<dbReference type="eggNOG" id="COG0826">
    <property type="taxonomic scope" value="Bacteria"/>
</dbReference>
<dbReference type="HOGENOM" id="CLU_396736_0_0_0"/>
<keyword evidence="7" id="KW-1185">Reference proteome</keyword>
<dbReference type="PANTHER" id="PTHR11228">
    <property type="entry name" value="RADICAL SAM DOMAIN PROTEIN"/>
    <property type="match status" value="1"/>
</dbReference>
<keyword evidence="2" id="KW-0479">Metal-binding</keyword>
<gene>
    <name evidence="6" type="ORF">U27_05889</name>
</gene>
<accession>A0A081C2V9</accession>
<keyword evidence="4" id="KW-0411">Iron-sulfur</keyword>
<dbReference type="GO" id="GO:0051536">
    <property type="term" value="F:iron-sulfur cluster binding"/>
    <property type="evidence" value="ECO:0007669"/>
    <property type="project" value="UniProtKB-KW"/>
</dbReference>
<dbReference type="Pfam" id="PF04055">
    <property type="entry name" value="Radical_SAM"/>
    <property type="match status" value="1"/>
</dbReference>
<dbReference type="Gene3D" id="3.20.20.70">
    <property type="entry name" value="Aldolase class I"/>
    <property type="match status" value="1"/>
</dbReference>
<dbReference type="SUPFAM" id="SSF102114">
    <property type="entry name" value="Radical SAM enzymes"/>
    <property type="match status" value="1"/>
</dbReference>
<dbReference type="InterPro" id="IPR013785">
    <property type="entry name" value="Aldolase_TIM"/>
</dbReference>
<keyword evidence="3" id="KW-0408">Iron</keyword>
<dbReference type="GO" id="GO:0046872">
    <property type="term" value="F:metal ion binding"/>
    <property type="evidence" value="ECO:0007669"/>
    <property type="project" value="UniProtKB-KW"/>
</dbReference>
<name>A0A081C2V9_VECG1</name>
<proteinExistence type="predicted"/>
<evidence type="ECO:0000256" key="1">
    <source>
        <dbReference type="ARBA" id="ARBA00022691"/>
    </source>
</evidence>
<protein>
    <submittedName>
        <fullName evidence="6">Radical SAM domain protein</fullName>
    </submittedName>
</protein>
<evidence type="ECO:0000256" key="4">
    <source>
        <dbReference type="ARBA" id="ARBA00023014"/>
    </source>
</evidence>
<dbReference type="AlphaFoldDB" id="A0A081C2V9"/>
<sequence length="694" mass="77638">MANLSITTACNRQCRYCFARSAFTSRISDVLNMDAVTFRRALDFLERSGIDQARLLGGEPTLHPHFPDLVAQVMDRCLRLLVFSNGLMPEAALQCLEATPLERTAVLINILMFGESTSKEQERLVSVLRQLGPRVLLGLNIDTPAVQFDFTLDLIQAYQLAKTIRLGLAHPTLTGENHFLHPRDYSTIGRRVIEFARRAQAAGVNLEFDCGFTPCMFPPEGLEILGEPLAELGQRCNPILDILPDGQVVACYPLASMHYEMLPDEHDATWLRSQFEKTFESYHSIGIFKECSVCPLKKSGVCRGGCLATAMRRLRHAAFTVELPKSSITSNLSIRQESPDRNAISSPALGNARWIIPYVDQPLAFWERIAENDGRSIKAVYLPLPGEVPGSGRPPQPTEHLQEFLRCSPFSLSVLINPIVLPRPVDELAPQIIEALKKLIGEFNVGSVTVSDLLLAQHIRASLPELPLTASVLMDIAQPNQALMLQGVCDILVPASRIMRDLPALKALRAAFSGKIRVIVNEACLPNCPFRVQHFYEMGSNIGHPHSLCSKLLQEFPWLRLTGAWVLPQLLHLYDGVYDELKLAGRVTLRNPDTYRRVLDAYIHRTPLFPNEIGGGPASVLDPLDISEEFFAQTLHCGHQCHTCTVCQEYWRLTSGDFSYRLRRKYDGISDPMSISIMSHQSKRMADHEQQTKE</sequence>
<dbReference type="PROSITE" id="PS51918">
    <property type="entry name" value="RADICAL_SAM"/>
    <property type="match status" value="1"/>
</dbReference>
<evidence type="ECO:0000313" key="7">
    <source>
        <dbReference type="Proteomes" id="UP000030661"/>
    </source>
</evidence>
<evidence type="ECO:0000313" key="6">
    <source>
        <dbReference type="EMBL" id="GAK58914.1"/>
    </source>
</evidence>
<organism evidence="6">
    <name type="scientific">Vecturithrix granuli</name>
    <dbReference type="NCBI Taxonomy" id="1499967"/>
    <lineage>
        <taxon>Bacteria</taxon>
        <taxon>Candidatus Moduliflexota</taxon>
        <taxon>Candidatus Vecturitrichia</taxon>
        <taxon>Candidatus Vecturitrichales</taxon>
        <taxon>Candidatus Vecturitrichaceae</taxon>
        <taxon>Candidatus Vecturithrix</taxon>
    </lineage>
</organism>
<reference evidence="6" key="1">
    <citation type="journal article" date="2015" name="PeerJ">
        <title>First genomic representation of candidate bacterial phylum KSB3 points to enhanced environmental sensing as a trigger of wastewater bulking.</title>
        <authorList>
            <person name="Sekiguchi Y."/>
            <person name="Ohashi A."/>
            <person name="Parks D.H."/>
            <person name="Yamauchi T."/>
            <person name="Tyson G.W."/>
            <person name="Hugenholtz P."/>
        </authorList>
    </citation>
    <scope>NUCLEOTIDE SEQUENCE [LARGE SCALE GENOMIC DNA]</scope>
</reference>
<dbReference type="PANTHER" id="PTHR11228:SF7">
    <property type="entry name" value="PQQA PEPTIDE CYCLASE"/>
    <property type="match status" value="1"/>
</dbReference>
<feature type="domain" description="Radical SAM core" evidence="5">
    <location>
        <begin position="1"/>
        <end position="209"/>
    </location>
</feature>
<evidence type="ECO:0000256" key="2">
    <source>
        <dbReference type="ARBA" id="ARBA00022723"/>
    </source>
</evidence>
<dbReference type="Proteomes" id="UP000030661">
    <property type="component" value="Unassembled WGS sequence"/>
</dbReference>
<dbReference type="InterPro" id="IPR050377">
    <property type="entry name" value="Radical_SAM_PqqE_MftC-like"/>
</dbReference>
<evidence type="ECO:0000259" key="5">
    <source>
        <dbReference type="PROSITE" id="PS51918"/>
    </source>
</evidence>
<dbReference type="InterPro" id="IPR007197">
    <property type="entry name" value="rSAM"/>
</dbReference>
<dbReference type="SFLD" id="SFLDS00029">
    <property type="entry name" value="Radical_SAM"/>
    <property type="match status" value="1"/>
</dbReference>